<evidence type="ECO:0000313" key="2">
    <source>
        <dbReference type="EMBL" id="APH72278.1"/>
    </source>
</evidence>
<dbReference type="EMBL" id="CP018171">
    <property type="protein sequence ID" value="APH72278.1"/>
    <property type="molecule type" value="Genomic_DNA"/>
</dbReference>
<dbReference type="InterPro" id="IPR013974">
    <property type="entry name" value="SAF"/>
</dbReference>
<dbReference type="CDD" id="cd11614">
    <property type="entry name" value="SAF_CpaB_FlgA_like"/>
    <property type="match status" value="1"/>
</dbReference>
<dbReference type="RefSeq" id="WP_072605018.1">
    <property type="nucleotide sequence ID" value="NZ_CP018171.1"/>
</dbReference>
<dbReference type="STRING" id="1670800.BSQ44_13575"/>
<dbReference type="InterPro" id="IPR031571">
    <property type="entry name" value="RcpC_dom"/>
</dbReference>
<evidence type="ECO:0000259" key="1">
    <source>
        <dbReference type="SMART" id="SM00858"/>
    </source>
</evidence>
<reference evidence="3" key="1">
    <citation type="submission" date="2016-11" db="EMBL/GenBank/DDBJ databases">
        <title>Mesorhizobium oceanicum sp. nov., isolated from deep seawater in South China Sea.</title>
        <authorList>
            <person name="Fu G.-Y."/>
        </authorList>
    </citation>
    <scope>NUCLEOTIDE SEQUENCE [LARGE SCALE GENOMIC DNA]</scope>
    <source>
        <strain evidence="3">B7</strain>
    </source>
</reference>
<organism evidence="2 3">
    <name type="scientific">Aquibium oceanicum</name>
    <dbReference type="NCBI Taxonomy" id="1670800"/>
    <lineage>
        <taxon>Bacteria</taxon>
        <taxon>Pseudomonadati</taxon>
        <taxon>Pseudomonadota</taxon>
        <taxon>Alphaproteobacteria</taxon>
        <taxon>Hyphomicrobiales</taxon>
        <taxon>Phyllobacteriaceae</taxon>
        <taxon>Aquibium</taxon>
    </lineage>
</organism>
<dbReference type="AlphaFoldDB" id="A0A1L3SS89"/>
<accession>A0A1L3SS89</accession>
<evidence type="ECO:0000313" key="3">
    <source>
        <dbReference type="Proteomes" id="UP000182840"/>
    </source>
</evidence>
<name>A0A1L3SS89_9HYPH</name>
<proteinExistence type="predicted"/>
<protein>
    <submittedName>
        <fullName evidence="2">Flp pilus assembly protein CpaB</fullName>
    </submittedName>
</protein>
<dbReference type="Proteomes" id="UP000182840">
    <property type="component" value="Chromosome"/>
</dbReference>
<keyword evidence="3" id="KW-1185">Reference proteome</keyword>
<dbReference type="SMART" id="SM00858">
    <property type="entry name" value="SAF"/>
    <property type="match status" value="1"/>
</dbReference>
<dbReference type="InterPro" id="IPR017592">
    <property type="entry name" value="Pilus_assmbl_Flp-typ_CpaB"/>
</dbReference>
<gene>
    <name evidence="2" type="ORF">BSQ44_13575</name>
</gene>
<dbReference type="OrthoDB" id="163768at2"/>
<dbReference type="NCBIfam" id="TIGR03177">
    <property type="entry name" value="pilus_cpaB"/>
    <property type="match status" value="1"/>
</dbReference>
<feature type="domain" description="SAF" evidence="1">
    <location>
        <begin position="44"/>
        <end position="109"/>
    </location>
</feature>
<dbReference type="KEGG" id="meso:BSQ44_13575"/>
<sequence length="297" mass="30614">MIGIAAVFGAISIFAADFWIKSAANARTAEVTVEVPAGPAVAFGKIVVANQPLRYGTPVAREMLSEIAWPQESLPAGAFAGIDALLAEGERVVLSPVEVNEPVLLSKLSGPDGRATLSNLLSPGMRAVTIKTDEVAGVGGFITPGDRIDIMLTRDAGRIMEVERAAKEASGSTVTSEVVLENVKVLTVGQGADTRDVNPKVVNSVTVEVNAEGAQKIALARTIGSLSLSLRSAGEAKVSKAGLMTISAFGGSVGEEMARAANAVAAVASGGDEPKFKTVIVTRGTEEGQSYQVPDNR</sequence>
<dbReference type="Pfam" id="PF16976">
    <property type="entry name" value="RcpC"/>
    <property type="match status" value="1"/>
</dbReference>